<dbReference type="Gene3D" id="3.30.530.20">
    <property type="match status" value="1"/>
</dbReference>
<evidence type="ECO:0000313" key="4">
    <source>
        <dbReference type="Proteomes" id="UP000283543"/>
    </source>
</evidence>
<name>A0A3R6W3Z1_APHAT</name>
<comment type="caution">
    <text evidence="3">The sequence shown here is derived from an EMBL/GenBank/DDBJ whole genome shotgun (WGS) entry which is preliminary data.</text>
</comment>
<evidence type="ECO:0000259" key="2">
    <source>
        <dbReference type="PROSITE" id="PS50848"/>
    </source>
</evidence>
<dbReference type="GO" id="GO:0008289">
    <property type="term" value="F:lipid binding"/>
    <property type="evidence" value="ECO:0007669"/>
    <property type="project" value="InterPro"/>
</dbReference>
<dbReference type="Proteomes" id="UP000283543">
    <property type="component" value="Unassembled WGS sequence"/>
</dbReference>
<sequence length="741" mass="81853">MLHRRTNGPVTWIPISNSSSTSPHVQVFSGKKPGESSTVAYFCAVTQLQASLDDVARVFRTETTAKYREHAKTFAPDYLDCASLTNLVLPTETTPLHYIGVKWAAVESPTIFIKPRDFCFLECQDEFVDRRTGRRGWVHSMHSVSWGQVCPPMDKSHGLVRGSIYRSGYVFIESDRPNCLEVVHVLQVDMKGSVPSWVMSSIMKRRVMEVGRLQHYFRRVKPFSPSMLALTDKPKKSYALHCHACRTPHVEASATADEFWDDEPRAFKTDRGPRKQGRFQSADWFLSHRAALMANPFRPSVSLSCDAADSALMSDVADASAEVHDEAMPGTTKFPDHYMRPSVSRRGPPLNQRVDGGGAAALQRSRQTRENHRLGESFGIEHFNPEDIMFHSLDRPSSNILMGHRTASAVRRDEWTFNSLLASTATWADEDLARERVAATRSSRGGGGKLLTPQPHPSQMHPHRHKNPTTRSHHAAYSLVSESLVCPTVHDRSLPPTPHAARPPAAAAAVVVPPPSSHAAAATTIPTSSCMGRMESGDKRQTAMHAGAARSGAVVEYSIKGAELDKLDALAATLAERLMRVDSMDKDTIRELSIALKMPLHKQREALKQAARILRGSHAASLAYVPPMEETASKAAEASDDDDDDGGPESPIVGAVTLLRKLHQQCADHERKEASIGLYDVEVLLHAFAELVDPETPVYARENEDSHATFRVALRRASLVQRCLKAFNGTRSRSISSDPRL</sequence>
<dbReference type="PANTHER" id="PTHR13510:SF44">
    <property type="entry name" value="RABENOSYN-5"/>
    <property type="match status" value="1"/>
</dbReference>
<dbReference type="PROSITE" id="PS50848">
    <property type="entry name" value="START"/>
    <property type="match status" value="1"/>
</dbReference>
<dbReference type="InterPro" id="IPR052727">
    <property type="entry name" value="Rab4/Rab5_effector"/>
</dbReference>
<dbReference type="InterPro" id="IPR002913">
    <property type="entry name" value="START_lipid-bd_dom"/>
</dbReference>
<gene>
    <name evidence="3" type="ORF">DYB34_004704</name>
</gene>
<feature type="domain" description="START" evidence="2">
    <location>
        <begin position="113"/>
        <end position="205"/>
    </location>
</feature>
<proteinExistence type="predicted"/>
<dbReference type="AlphaFoldDB" id="A0A3R6W3Z1"/>
<dbReference type="SUPFAM" id="SSF55961">
    <property type="entry name" value="Bet v1-like"/>
    <property type="match status" value="1"/>
</dbReference>
<feature type="region of interest" description="Disordered" evidence="1">
    <location>
        <begin position="345"/>
        <end position="370"/>
    </location>
</feature>
<dbReference type="VEuPathDB" id="FungiDB:H257_05224"/>
<evidence type="ECO:0000256" key="1">
    <source>
        <dbReference type="SAM" id="MobiDB-lite"/>
    </source>
</evidence>
<feature type="region of interest" description="Disordered" evidence="1">
    <location>
        <begin position="439"/>
        <end position="473"/>
    </location>
</feature>
<evidence type="ECO:0000313" key="3">
    <source>
        <dbReference type="EMBL" id="RHY53148.1"/>
    </source>
</evidence>
<feature type="compositionally biased region" description="Basic residues" evidence="1">
    <location>
        <begin position="461"/>
        <end position="473"/>
    </location>
</feature>
<dbReference type="Pfam" id="PF01852">
    <property type="entry name" value="START"/>
    <property type="match status" value="1"/>
</dbReference>
<dbReference type="EMBL" id="QUTB01005823">
    <property type="protein sequence ID" value="RHY53148.1"/>
    <property type="molecule type" value="Genomic_DNA"/>
</dbReference>
<reference evidence="3 4" key="1">
    <citation type="submission" date="2018-08" db="EMBL/GenBank/DDBJ databases">
        <title>Aphanomyces genome sequencing and annotation.</title>
        <authorList>
            <person name="Minardi D."/>
            <person name="Oidtmann B."/>
            <person name="Van Der Giezen M."/>
            <person name="Studholme D.J."/>
        </authorList>
    </citation>
    <scope>NUCLEOTIDE SEQUENCE [LARGE SCALE GENOMIC DNA]</scope>
    <source>
        <strain evidence="3 4">Si</strain>
    </source>
</reference>
<organism evidence="3 4">
    <name type="scientific">Aphanomyces astaci</name>
    <name type="common">Crayfish plague agent</name>
    <dbReference type="NCBI Taxonomy" id="112090"/>
    <lineage>
        <taxon>Eukaryota</taxon>
        <taxon>Sar</taxon>
        <taxon>Stramenopiles</taxon>
        <taxon>Oomycota</taxon>
        <taxon>Saprolegniomycetes</taxon>
        <taxon>Saprolegniales</taxon>
        <taxon>Verrucalvaceae</taxon>
        <taxon>Aphanomyces</taxon>
    </lineage>
</organism>
<feature type="region of interest" description="Disordered" evidence="1">
    <location>
        <begin position="625"/>
        <end position="650"/>
    </location>
</feature>
<feature type="compositionally biased region" description="Acidic residues" evidence="1">
    <location>
        <begin position="638"/>
        <end position="647"/>
    </location>
</feature>
<dbReference type="PANTHER" id="PTHR13510">
    <property type="entry name" value="FYVE-FINGER-CONTAINING RAB5 EFFECTOR PROTEIN RABENOSYN-5-RELATED"/>
    <property type="match status" value="1"/>
</dbReference>
<dbReference type="VEuPathDB" id="FungiDB:H257_05223"/>
<dbReference type="InterPro" id="IPR023393">
    <property type="entry name" value="START-like_dom_sf"/>
</dbReference>
<protein>
    <recommendedName>
        <fullName evidence="2">START domain-containing protein</fullName>
    </recommendedName>
</protein>
<accession>A0A3R6W3Z1</accession>